<gene>
    <name evidence="1" type="ORF">HOLleu_10572</name>
</gene>
<name>A0A9Q1CFC7_HOLLE</name>
<reference evidence="1" key="1">
    <citation type="submission" date="2021-10" db="EMBL/GenBank/DDBJ databases">
        <title>Tropical sea cucumber genome reveals ecological adaptation and Cuvierian tubules defense mechanism.</title>
        <authorList>
            <person name="Chen T."/>
        </authorList>
    </citation>
    <scope>NUCLEOTIDE SEQUENCE</scope>
    <source>
        <strain evidence="1">Nanhai2018</strain>
        <tissue evidence="1">Muscle</tissue>
    </source>
</reference>
<proteinExistence type="predicted"/>
<protein>
    <submittedName>
        <fullName evidence="1">Uncharacterized protein</fullName>
    </submittedName>
</protein>
<dbReference type="EMBL" id="JAIZAY010000004">
    <property type="protein sequence ID" value="KAJ8043474.1"/>
    <property type="molecule type" value="Genomic_DNA"/>
</dbReference>
<comment type="caution">
    <text evidence="1">The sequence shown here is derived from an EMBL/GenBank/DDBJ whole genome shotgun (WGS) entry which is preliminary data.</text>
</comment>
<evidence type="ECO:0000313" key="1">
    <source>
        <dbReference type="EMBL" id="KAJ8043474.1"/>
    </source>
</evidence>
<keyword evidence="2" id="KW-1185">Reference proteome</keyword>
<evidence type="ECO:0000313" key="2">
    <source>
        <dbReference type="Proteomes" id="UP001152320"/>
    </source>
</evidence>
<sequence length="57" mass="6271">MLDGEDKNHVLIPGAWRDQSATVDGINALHGNNSTKQAKAQRDYLRKYFVSDAGTVP</sequence>
<dbReference type="Proteomes" id="UP001152320">
    <property type="component" value="Chromosome 4"/>
</dbReference>
<organism evidence="1 2">
    <name type="scientific">Holothuria leucospilota</name>
    <name type="common">Black long sea cucumber</name>
    <name type="synonym">Mertensiothuria leucospilota</name>
    <dbReference type="NCBI Taxonomy" id="206669"/>
    <lineage>
        <taxon>Eukaryota</taxon>
        <taxon>Metazoa</taxon>
        <taxon>Echinodermata</taxon>
        <taxon>Eleutherozoa</taxon>
        <taxon>Echinozoa</taxon>
        <taxon>Holothuroidea</taxon>
        <taxon>Aspidochirotacea</taxon>
        <taxon>Aspidochirotida</taxon>
        <taxon>Holothuriidae</taxon>
        <taxon>Holothuria</taxon>
    </lineage>
</organism>
<accession>A0A9Q1CFC7</accession>
<dbReference type="AlphaFoldDB" id="A0A9Q1CFC7"/>